<feature type="domain" description="C-type lectin" evidence="3">
    <location>
        <begin position="43"/>
        <end position="156"/>
    </location>
</feature>
<accession>A0A667WXW0</accession>
<feature type="chain" id="PRO_5025503735" description="C-type lectin domain-containing protein" evidence="2">
    <location>
        <begin position="31"/>
        <end position="177"/>
    </location>
</feature>
<proteinExistence type="predicted"/>
<reference evidence="4" key="2">
    <citation type="submission" date="2025-08" db="UniProtKB">
        <authorList>
            <consortium name="Ensembl"/>
        </authorList>
    </citation>
    <scope>IDENTIFICATION</scope>
</reference>
<keyword evidence="2" id="KW-0732">Signal</keyword>
<dbReference type="PROSITE" id="PS00615">
    <property type="entry name" value="C_TYPE_LECTIN_1"/>
    <property type="match status" value="1"/>
</dbReference>
<dbReference type="SMART" id="SM00034">
    <property type="entry name" value="CLECT"/>
    <property type="match status" value="1"/>
</dbReference>
<dbReference type="AlphaFoldDB" id="A0A667WXW0"/>
<dbReference type="Pfam" id="PF00059">
    <property type="entry name" value="Lectin_C"/>
    <property type="match status" value="1"/>
</dbReference>
<keyword evidence="1" id="KW-1015">Disulfide bond</keyword>
<dbReference type="GeneTree" id="ENSGT01150000286973"/>
<protein>
    <recommendedName>
        <fullName evidence="3">C-type lectin domain-containing protein</fullName>
    </recommendedName>
</protein>
<reference evidence="4" key="3">
    <citation type="submission" date="2025-09" db="UniProtKB">
        <authorList>
            <consortium name="Ensembl"/>
        </authorList>
    </citation>
    <scope>IDENTIFICATION</scope>
</reference>
<name>A0A667WXW0_9TELE</name>
<organism evidence="4 5">
    <name type="scientific">Myripristis murdjan</name>
    <name type="common">pinecone soldierfish</name>
    <dbReference type="NCBI Taxonomy" id="586833"/>
    <lineage>
        <taxon>Eukaryota</taxon>
        <taxon>Metazoa</taxon>
        <taxon>Chordata</taxon>
        <taxon>Craniata</taxon>
        <taxon>Vertebrata</taxon>
        <taxon>Euteleostomi</taxon>
        <taxon>Actinopterygii</taxon>
        <taxon>Neopterygii</taxon>
        <taxon>Teleostei</taxon>
        <taxon>Neoteleostei</taxon>
        <taxon>Acanthomorphata</taxon>
        <taxon>Holocentriformes</taxon>
        <taxon>Holocentridae</taxon>
        <taxon>Myripristis</taxon>
    </lineage>
</organism>
<feature type="signal peptide" evidence="2">
    <location>
        <begin position="1"/>
        <end position="30"/>
    </location>
</feature>
<evidence type="ECO:0000256" key="1">
    <source>
        <dbReference type="ARBA" id="ARBA00023157"/>
    </source>
</evidence>
<dbReference type="SUPFAM" id="SSF56436">
    <property type="entry name" value="C-type lectin-like"/>
    <property type="match status" value="1"/>
</dbReference>
<dbReference type="Proteomes" id="UP000472263">
    <property type="component" value="Chromosome 12"/>
</dbReference>
<dbReference type="Ensembl" id="ENSMMDT00005005434.1">
    <property type="protein sequence ID" value="ENSMMDP00005005289.1"/>
    <property type="gene ID" value="ENSMMDG00005002775.1"/>
</dbReference>
<dbReference type="InterPro" id="IPR016186">
    <property type="entry name" value="C-type_lectin-like/link_sf"/>
</dbReference>
<keyword evidence="5" id="KW-1185">Reference proteome</keyword>
<evidence type="ECO:0000313" key="5">
    <source>
        <dbReference type="Proteomes" id="UP000472263"/>
    </source>
</evidence>
<evidence type="ECO:0000256" key="2">
    <source>
        <dbReference type="SAM" id="SignalP"/>
    </source>
</evidence>
<dbReference type="InterPro" id="IPR001304">
    <property type="entry name" value="C-type_lectin-like"/>
</dbReference>
<dbReference type="PROSITE" id="PS50041">
    <property type="entry name" value="C_TYPE_LECTIN_2"/>
    <property type="match status" value="1"/>
</dbReference>
<dbReference type="PRINTS" id="PR01504">
    <property type="entry name" value="PNCREATITSAP"/>
</dbReference>
<evidence type="ECO:0000313" key="4">
    <source>
        <dbReference type="Ensembl" id="ENSMMDP00005005289.1"/>
    </source>
</evidence>
<dbReference type="InterPro" id="IPR016187">
    <property type="entry name" value="CTDL_fold"/>
</dbReference>
<dbReference type="Gene3D" id="3.10.100.10">
    <property type="entry name" value="Mannose-Binding Protein A, subunit A"/>
    <property type="match status" value="1"/>
</dbReference>
<dbReference type="InterPro" id="IPR050111">
    <property type="entry name" value="C-type_lectin/snaclec_domain"/>
</dbReference>
<evidence type="ECO:0000259" key="3">
    <source>
        <dbReference type="PROSITE" id="PS50041"/>
    </source>
</evidence>
<dbReference type="PANTHER" id="PTHR22803">
    <property type="entry name" value="MANNOSE, PHOSPHOLIPASE, LECTIN RECEPTOR RELATED"/>
    <property type="match status" value="1"/>
</dbReference>
<sequence length="177" mass="20257">MLLFTLILCTTVMWILIFVFLALFITSANPSTQCDLANGWSQFNSNCYKLEADLTWAEARADCVNQGGDLISITDPFEQSFIHGMLIPTGISLWMGGHDSVTEGGWEWTDGSPFRYIRWNAGNPDNHNDEDCLSILINNGYWNDDNCDFNRGYICKRRGKMCSMHCYCHHLEMENNF</sequence>
<dbReference type="CDD" id="cd00037">
    <property type="entry name" value="CLECT"/>
    <property type="match status" value="1"/>
</dbReference>
<dbReference type="InterPro" id="IPR018378">
    <property type="entry name" value="C-type_lectin_CS"/>
</dbReference>
<reference evidence="4" key="1">
    <citation type="submission" date="2019-06" db="EMBL/GenBank/DDBJ databases">
        <authorList>
            <consortium name="Wellcome Sanger Institute Data Sharing"/>
        </authorList>
    </citation>
    <scope>NUCLEOTIDE SEQUENCE [LARGE SCALE GENOMIC DNA]</scope>
</reference>